<dbReference type="CDD" id="cd03257">
    <property type="entry name" value="ABC_NikE_OppD_transporters"/>
    <property type="match status" value="1"/>
</dbReference>
<comment type="caution">
    <text evidence="13">The sequence shown here is derived from an EMBL/GenBank/DDBJ whole genome shotgun (WGS) entry which is preliminary data.</text>
</comment>
<comment type="function">
    <text evidence="10">Part of the ABC transporter DppABCDF involved in the uptake of various di/tripeptides. Is also involved in the uptake of phaseolotoxin, a toxic tripeptide inhibiting the enzyme ornithine carbamoyltransferase. Responsible for energy coupling to the transport system.</text>
</comment>
<dbReference type="RefSeq" id="WP_236424980.1">
    <property type="nucleotide sequence ID" value="NZ_CAWQUS010000074.1"/>
</dbReference>
<evidence type="ECO:0000256" key="1">
    <source>
        <dbReference type="ARBA" id="ARBA00004417"/>
    </source>
</evidence>
<evidence type="ECO:0000256" key="2">
    <source>
        <dbReference type="ARBA" id="ARBA00005417"/>
    </source>
</evidence>
<evidence type="ECO:0000256" key="6">
    <source>
        <dbReference type="ARBA" id="ARBA00022840"/>
    </source>
</evidence>
<comment type="subunit">
    <text evidence="11">The complex is composed of two ATP-binding proteins (DppD and DppF), two transmembrane proteins (DppB and DppC) and a solute-binding protein (DppA1-A5). Five orthologous SBPs (DppA1-A5) are present in P.aeruginosa, which increases the substrate specificity of the DppBCDF transporter.</text>
</comment>
<evidence type="ECO:0000256" key="11">
    <source>
        <dbReference type="ARBA" id="ARBA00065473"/>
    </source>
</evidence>
<dbReference type="SMART" id="SM00382">
    <property type="entry name" value="AAA"/>
    <property type="match status" value="1"/>
</dbReference>
<dbReference type="GO" id="GO:0005886">
    <property type="term" value="C:plasma membrane"/>
    <property type="evidence" value="ECO:0007669"/>
    <property type="project" value="UniProtKB-SubCell"/>
</dbReference>
<keyword evidence="3" id="KW-0813">Transport</keyword>
<evidence type="ECO:0000313" key="13">
    <source>
        <dbReference type="EMBL" id="MCF5629475.1"/>
    </source>
</evidence>
<comment type="subcellular location">
    <subcellularLocation>
        <location evidence="1">Cell inner membrane</location>
        <topology evidence="1">Peripheral membrane protein</topology>
    </subcellularLocation>
</comment>
<dbReference type="FunFam" id="3.40.50.300:FF:000016">
    <property type="entry name" value="Oligopeptide ABC transporter ATP-binding component"/>
    <property type="match status" value="1"/>
</dbReference>
<reference evidence="13" key="1">
    <citation type="submission" date="2019-11" db="EMBL/GenBank/DDBJ databases">
        <title>Epiphytic Pseudomonas syringae from cherry orchards.</title>
        <authorList>
            <person name="Hulin M.T."/>
        </authorList>
    </citation>
    <scope>NUCLEOTIDE SEQUENCE</scope>
    <source>
        <strain evidence="13">PA-2-5E</strain>
    </source>
</reference>
<evidence type="ECO:0000256" key="9">
    <source>
        <dbReference type="ARBA" id="ARBA00047356"/>
    </source>
</evidence>
<comment type="catalytic activity">
    <reaction evidence="9">
        <text>a dipeptide(out) + ATP + H2O = a dipeptide(in) + ADP + phosphate + H(+)</text>
        <dbReference type="Rhea" id="RHEA:23120"/>
        <dbReference type="ChEBI" id="CHEBI:15377"/>
        <dbReference type="ChEBI" id="CHEBI:15378"/>
        <dbReference type="ChEBI" id="CHEBI:30616"/>
        <dbReference type="ChEBI" id="CHEBI:43474"/>
        <dbReference type="ChEBI" id="CHEBI:90799"/>
        <dbReference type="ChEBI" id="CHEBI:456216"/>
        <dbReference type="EC" id="7.4.2.9"/>
    </reaction>
</comment>
<dbReference type="InterPro" id="IPR027417">
    <property type="entry name" value="P-loop_NTPase"/>
</dbReference>
<feature type="domain" description="ABC transporter" evidence="12">
    <location>
        <begin position="16"/>
        <end position="264"/>
    </location>
</feature>
<dbReference type="EC" id="7.4.2.9" evidence="8"/>
<dbReference type="GO" id="GO:0055085">
    <property type="term" value="P:transmembrane transport"/>
    <property type="evidence" value="ECO:0007669"/>
    <property type="project" value="UniProtKB-ARBA"/>
</dbReference>
<comment type="similarity">
    <text evidence="2">Belongs to the ABC transporter superfamily.</text>
</comment>
<sequence>MSANAHLNETCDGTVLSVSDLTVRFAGAPANVVDGVSFTVKRGKTLAIVGESGCGKSVTSMGLMGLLPATAEVSASASLLIDEALLGMSEERLLDVRGNRMAMIFQEPMTSLNPVFTIGEQIAESVIRHQGLSGKDARQRALEMLEKVRVPDARQRLDAYPHELSGGMRQRAMIAMALANDPALIIADEPTTALDVTIQAQILSLIANLQNETGTAMILITHDLGVVAEVADDVMVMYAGRVVESAPVKTLFDDPQHPYTIGLMGSMPSMGPREGRLATINGRVPTPVEMPGGCRFAGRCPFVIQQCRDERPPLLELSPGHFAACIRAPLEQHVGVSA</sequence>
<dbReference type="InterPro" id="IPR050388">
    <property type="entry name" value="ABC_Ni/Peptide_Import"/>
</dbReference>
<dbReference type="NCBIfam" id="TIGR01727">
    <property type="entry name" value="oligo_HPY"/>
    <property type="match status" value="1"/>
</dbReference>
<evidence type="ECO:0000256" key="4">
    <source>
        <dbReference type="ARBA" id="ARBA00022475"/>
    </source>
</evidence>
<dbReference type="Pfam" id="PF08352">
    <property type="entry name" value="oligo_HPY"/>
    <property type="match status" value="1"/>
</dbReference>
<evidence type="ECO:0000256" key="5">
    <source>
        <dbReference type="ARBA" id="ARBA00022741"/>
    </source>
</evidence>
<accession>A0A9Q4A3G8</accession>
<keyword evidence="5" id="KW-0547">Nucleotide-binding</keyword>
<keyword evidence="6 13" id="KW-0067">ATP-binding</keyword>
<organism evidence="13 14">
    <name type="scientific">Pseudomonas syringae</name>
    <dbReference type="NCBI Taxonomy" id="317"/>
    <lineage>
        <taxon>Bacteria</taxon>
        <taxon>Pseudomonadati</taxon>
        <taxon>Pseudomonadota</taxon>
        <taxon>Gammaproteobacteria</taxon>
        <taxon>Pseudomonadales</taxon>
        <taxon>Pseudomonadaceae</taxon>
        <taxon>Pseudomonas</taxon>
    </lineage>
</organism>
<proteinExistence type="inferred from homology"/>
<keyword evidence="7" id="KW-0472">Membrane</keyword>
<dbReference type="SUPFAM" id="SSF52540">
    <property type="entry name" value="P-loop containing nucleoside triphosphate hydrolases"/>
    <property type="match status" value="1"/>
</dbReference>
<dbReference type="GO" id="GO:0016887">
    <property type="term" value="F:ATP hydrolysis activity"/>
    <property type="evidence" value="ECO:0007669"/>
    <property type="project" value="InterPro"/>
</dbReference>
<dbReference type="InterPro" id="IPR013563">
    <property type="entry name" value="Oligopep_ABC_C"/>
</dbReference>
<evidence type="ECO:0000256" key="7">
    <source>
        <dbReference type="ARBA" id="ARBA00023136"/>
    </source>
</evidence>
<gene>
    <name evidence="13" type="ORF">GIV53_09135</name>
</gene>
<dbReference type="GO" id="GO:0005524">
    <property type="term" value="F:ATP binding"/>
    <property type="evidence" value="ECO:0007669"/>
    <property type="project" value="UniProtKB-KW"/>
</dbReference>
<dbReference type="Proteomes" id="UP000814010">
    <property type="component" value="Unassembled WGS sequence"/>
</dbReference>
<dbReference type="PANTHER" id="PTHR43297:SF2">
    <property type="entry name" value="DIPEPTIDE TRANSPORT ATP-BINDING PROTEIN DPPD"/>
    <property type="match status" value="1"/>
</dbReference>
<evidence type="ECO:0000256" key="10">
    <source>
        <dbReference type="ARBA" id="ARBA00058018"/>
    </source>
</evidence>
<dbReference type="InterPro" id="IPR003439">
    <property type="entry name" value="ABC_transporter-like_ATP-bd"/>
</dbReference>
<dbReference type="PROSITE" id="PS50893">
    <property type="entry name" value="ABC_TRANSPORTER_2"/>
    <property type="match status" value="1"/>
</dbReference>
<dbReference type="PANTHER" id="PTHR43297">
    <property type="entry name" value="OLIGOPEPTIDE TRANSPORT ATP-BINDING PROTEIN APPD"/>
    <property type="match status" value="1"/>
</dbReference>
<evidence type="ECO:0000256" key="8">
    <source>
        <dbReference type="ARBA" id="ARBA00038852"/>
    </source>
</evidence>
<name>A0A9Q4A3G8_PSESX</name>
<dbReference type="AlphaFoldDB" id="A0A9Q4A3G8"/>
<dbReference type="PROSITE" id="PS00211">
    <property type="entry name" value="ABC_TRANSPORTER_1"/>
    <property type="match status" value="1"/>
</dbReference>
<dbReference type="Pfam" id="PF00005">
    <property type="entry name" value="ABC_tran"/>
    <property type="match status" value="1"/>
</dbReference>
<dbReference type="InterPro" id="IPR003593">
    <property type="entry name" value="AAA+_ATPase"/>
</dbReference>
<dbReference type="Gene3D" id="3.40.50.300">
    <property type="entry name" value="P-loop containing nucleotide triphosphate hydrolases"/>
    <property type="match status" value="1"/>
</dbReference>
<evidence type="ECO:0000259" key="12">
    <source>
        <dbReference type="PROSITE" id="PS50893"/>
    </source>
</evidence>
<dbReference type="EMBL" id="WKAE01000072">
    <property type="protein sequence ID" value="MCF5629475.1"/>
    <property type="molecule type" value="Genomic_DNA"/>
</dbReference>
<evidence type="ECO:0000256" key="3">
    <source>
        <dbReference type="ARBA" id="ARBA00022448"/>
    </source>
</evidence>
<keyword evidence="4" id="KW-1003">Cell membrane</keyword>
<dbReference type="InterPro" id="IPR017871">
    <property type="entry name" value="ABC_transporter-like_CS"/>
</dbReference>
<dbReference type="GO" id="GO:0015833">
    <property type="term" value="P:peptide transport"/>
    <property type="evidence" value="ECO:0007669"/>
    <property type="project" value="InterPro"/>
</dbReference>
<evidence type="ECO:0000313" key="14">
    <source>
        <dbReference type="Proteomes" id="UP000814010"/>
    </source>
</evidence>
<protein>
    <recommendedName>
        <fullName evidence="8">ABC-type dipeptide transporter</fullName>
        <ecNumber evidence="8">7.4.2.9</ecNumber>
    </recommendedName>
</protein>